<dbReference type="Proteomes" id="UP001556040">
    <property type="component" value="Unassembled WGS sequence"/>
</dbReference>
<name>A0ABV3Q706_9BACL</name>
<feature type="transmembrane region" description="Helical" evidence="1">
    <location>
        <begin position="67"/>
        <end position="91"/>
    </location>
</feature>
<keyword evidence="1" id="KW-0812">Transmembrane</keyword>
<feature type="transmembrane region" description="Helical" evidence="1">
    <location>
        <begin position="39"/>
        <end position="61"/>
    </location>
</feature>
<keyword evidence="1" id="KW-1133">Transmembrane helix</keyword>
<dbReference type="NCBIfam" id="TIGR02893">
    <property type="entry name" value="spore_yabQ"/>
    <property type="match status" value="1"/>
</dbReference>
<keyword evidence="3" id="KW-1185">Reference proteome</keyword>
<organism evidence="2 3">
    <name type="scientific">Jeotgalibacillus marinus</name>
    <dbReference type="NCBI Taxonomy" id="86667"/>
    <lineage>
        <taxon>Bacteria</taxon>
        <taxon>Bacillati</taxon>
        <taxon>Bacillota</taxon>
        <taxon>Bacilli</taxon>
        <taxon>Bacillales</taxon>
        <taxon>Caryophanaceae</taxon>
        <taxon>Jeotgalibacillus</taxon>
    </lineage>
</organism>
<evidence type="ECO:0000256" key="1">
    <source>
        <dbReference type="SAM" id="Phobius"/>
    </source>
</evidence>
<sequence>MIVDLQLQVMMTMIGAGSLIGLNLTVYDRYIIRSKSSGWRWITDGIFWCVQAFVVFLLLFQVNGGEWRMYVLLSIVCGFATYEACVKKIILSVLTVIDNIIKWFGRVIAFTLSILIVTPVLMIWRLVRAIGRVLLSSVLVIARFLYRPFDSFLQNSLKKLAFFPKKIKKWLNLLYNRE</sequence>
<dbReference type="RefSeq" id="WP_367780406.1">
    <property type="nucleotide sequence ID" value="NZ_JBFMIA010000018.1"/>
</dbReference>
<accession>A0ABV3Q706</accession>
<dbReference type="Pfam" id="PF09578">
    <property type="entry name" value="Spore_YabQ"/>
    <property type="match status" value="1"/>
</dbReference>
<feature type="transmembrane region" description="Helical" evidence="1">
    <location>
        <begin position="103"/>
        <end position="123"/>
    </location>
</feature>
<gene>
    <name evidence="2" type="primary">yabQ</name>
    <name evidence="2" type="ORF">AB1471_14075</name>
</gene>
<evidence type="ECO:0000313" key="2">
    <source>
        <dbReference type="EMBL" id="MEW9502918.1"/>
    </source>
</evidence>
<reference evidence="2 3" key="1">
    <citation type="journal article" date="1979" name="Int. J. Syst. Evol. Microbiol.">
        <title>Bacillus globisporus subsp. marinus subsp. nov.</title>
        <authorList>
            <person name="Liu H."/>
        </authorList>
    </citation>
    <scope>NUCLEOTIDE SEQUENCE [LARGE SCALE GENOMIC DNA]</scope>
    <source>
        <strain evidence="2 3">DSM 1297</strain>
    </source>
</reference>
<comment type="caution">
    <text evidence="2">The sequence shown here is derived from an EMBL/GenBank/DDBJ whole genome shotgun (WGS) entry which is preliminary data.</text>
</comment>
<dbReference type="InterPro" id="IPR019074">
    <property type="entry name" value="YabQ"/>
</dbReference>
<keyword evidence="1" id="KW-0472">Membrane</keyword>
<dbReference type="EMBL" id="JBFMIA010000018">
    <property type="protein sequence ID" value="MEW9502918.1"/>
    <property type="molecule type" value="Genomic_DNA"/>
</dbReference>
<protein>
    <submittedName>
        <fullName evidence="2">Spore cortex biosynthesis protein YabQ</fullName>
    </submittedName>
</protein>
<feature type="transmembrane region" description="Helical" evidence="1">
    <location>
        <begin position="6"/>
        <end position="27"/>
    </location>
</feature>
<evidence type="ECO:0000313" key="3">
    <source>
        <dbReference type="Proteomes" id="UP001556040"/>
    </source>
</evidence>
<feature type="transmembrane region" description="Helical" evidence="1">
    <location>
        <begin position="129"/>
        <end position="146"/>
    </location>
</feature>
<proteinExistence type="predicted"/>